<gene>
    <name evidence="1" type="ORF">Tco_0910792</name>
</gene>
<proteinExistence type="predicted"/>
<keyword evidence="2" id="KW-1185">Reference proteome</keyword>
<protein>
    <submittedName>
        <fullName evidence="1">Uncharacterized protein</fullName>
    </submittedName>
</protein>
<accession>A0ABQ5CVK4</accession>
<dbReference type="EMBL" id="BQNB010014632">
    <property type="protein sequence ID" value="GJT30517.1"/>
    <property type="molecule type" value="Genomic_DNA"/>
</dbReference>
<dbReference type="Proteomes" id="UP001151760">
    <property type="component" value="Unassembled WGS sequence"/>
</dbReference>
<reference evidence="1" key="2">
    <citation type="submission" date="2022-01" db="EMBL/GenBank/DDBJ databases">
        <authorList>
            <person name="Yamashiro T."/>
            <person name="Shiraishi A."/>
            <person name="Satake H."/>
            <person name="Nakayama K."/>
        </authorList>
    </citation>
    <scope>NUCLEOTIDE SEQUENCE</scope>
</reference>
<reference evidence="1" key="1">
    <citation type="journal article" date="2022" name="Int. J. Mol. Sci.">
        <title>Draft Genome of Tanacetum Coccineum: Genomic Comparison of Closely Related Tanacetum-Family Plants.</title>
        <authorList>
            <person name="Yamashiro T."/>
            <person name="Shiraishi A."/>
            <person name="Nakayama K."/>
            <person name="Satake H."/>
        </authorList>
    </citation>
    <scope>NUCLEOTIDE SEQUENCE</scope>
</reference>
<evidence type="ECO:0000313" key="1">
    <source>
        <dbReference type="EMBL" id="GJT30517.1"/>
    </source>
</evidence>
<comment type="caution">
    <text evidence="1">The sequence shown here is derived from an EMBL/GenBank/DDBJ whole genome shotgun (WGS) entry which is preliminary data.</text>
</comment>
<evidence type="ECO:0000313" key="2">
    <source>
        <dbReference type="Proteomes" id="UP001151760"/>
    </source>
</evidence>
<organism evidence="1 2">
    <name type="scientific">Tanacetum coccineum</name>
    <dbReference type="NCBI Taxonomy" id="301880"/>
    <lineage>
        <taxon>Eukaryota</taxon>
        <taxon>Viridiplantae</taxon>
        <taxon>Streptophyta</taxon>
        <taxon>Embryophyta</taxon>
        <taxon>Tracheophyta</taxon>
        <taxon>Spermatophyta</taxon>
        <taxon>Magnoliopsida</taxon>
        <taxon>eudicotyledons</taxon>
        <taxon>Gunneridae</taxon>
        <taxon>Pentapetalae</taxon>
        <taxon>asterids</taxon>
        <taxon>campanulids</taxon>
        <taxon>Asterales</taxon>
        <taxon>Asteraceae</taxon>
        <taxon>Asteroideae</taxon>
        <taxon>Anthemideae</taxon>
        <taxon>Anthemidinae</taxon>
        <taxon>Tanacetum</taxon>
    </lineage>
</organism>
<name>A0ABQ5CVK4_9ASTR</name>
<sequence length="264" mass="29415">MKKEDQASYHAQALKVGFLLRTSIISDQGPGCKQAVATASAHRNMELSIISALQDPSFLYIALGFDPLAFMESFTSCRGKHRDNSRLNFLSGALRVLWYHESWYLRRVLSHNDVPASFIEIRSSNVRFAVEHGLTKGLIKDSTSTTGPCTDVYLFPRLIVSSINIGGRNRVLVTKPHNKTPYELLHGRPPSISIMRPFGCPVTILNTLNPQGKFDGKADEGFLVGYSINSKLLGAQEWLARRSRCALCLDYELSAGLQRELLTE</sequence>